<reference evidence="1 2" key="1">
    <citation type="submission" date="2019-03" db="EMBL/GenBank/DDBJ databases">
        <title>Genomic Encyclopedia of Type Strains, Phase IV (KMG-IV): sequencing the most valuable type-strain genomes for metagenomic binning, comparative biology and taxonomic classification.</title>
        <authorList>
            <person name="Goeker M."/>
        </authorList>
    </citation>
    <scope>NUCLEOTIDE SEQUENCE [LARGE SCALE GENOMIC DNA]</scope>
    <source>
        <strain evidence="1 2">DSM 18792</strain>
    </source>
</reference>
<dbReference type="Proteomes" id="UP000295455">
    <property type="component" value="Unassembled WGS sequence"/>
</dbReference>
<dbReference type="Pfam" id="PF13585">
    <property type="entry name" value="CHU_C"/>
    <property type="match status" value="1"/>
</dbReference>
<gene>
    <name evidence="1" type="ORF">EV196_106247</name>
</gene>
<comment type="caution">
    <text evidence="1">The sequence shown here is derived from an EMBL/GenBank/DDBJ whole genome shotgun (WGS) entry which is preliminary data.</text>
</comment>
<name>A0A4R1RGD8_9FLAO</name>
<dbReference type="RefSeq" id="WP_132218325.1">
    <property type="nucleotide sequence ID" value="NZ_OX156936.1"/>
</dbReference>
<organism evidence="1 2">
    <name type="scientific">Mariniflexile fucanivorans</name>
    <dbReference type="NCBI Taxonomy" id="264023"/>
    <lineage>
        <taxon>Bacteria</taxon>
        <taxon>Pseudomonadati</taxon>
        <taxon>Bacteroidota</taxon>
        <taxon>Flavobacteriia</taxon>
        <taxon>Flavobacteriales</taxon>
        <taxon>Flavobacteriaceae</taxon>
        <taxon>Mariniflexile</taxon>
    </lineage>
</organism>
<accession>A0A4R1RGD8</accession>
<evidence type="ECO:0000313" key="1">
    <source>
        <dbReference type="EMBL" id="TCL65055.1"/>
    </source>
</evidence>
<dbReference type="OrthoDB" id="599464at2"/>
<proteinExistence type="predicted"/>
<evidence type="ECO:0000313" key="2">
    <source>
        <dbReference type="Proteomes" id="UP000295455"/>
    </source>
</evidence>
<protein>
    <submittedName>
        <fullName evidence="1">CHU domain-containing protein</fullName>
    </submittedName>
</protein>
<sequence>MKQLYFTKPYKKAMPIKLVSLFVFLFLCTTIGYSQVRVPFAPRASIFTPTQKNYTIKGDFMMIGNTNLQLAGYTYPSSQSNANDMRYVDIDNDANTWNSSSANLTFSTENGAIPDCSKIIYAGLYWTGRAFGEVEVDPGNTFQVTKTVSGGATVTKTFDKRKVSLKGPSQSSYTEFEATGISFPPNGEDRNMYSAYADVTEYVRENGIGEYFVADIAIREGSVDATGYYGGWGMVVVYENSKMKWRDITVFDGHAYVNNNAELWPINISGFNATQNGDVNLKLGVMAGEGDIQWKGDTFQMLRQDTGVYETLSYTSPNESNTSNNFFNSTITTGGNSRNPNHNNNTGLDIIMFDVDNANNKYIANNQTSTSFQYGSGDDTYVIFNITFSVDAYIPEPEAILTTTSVNTNGSTPGVLFPGETADYKIEIKNKGTETTDNTIITLPVPYTSSYEELSIKYNIYPPFATTAVPYYDPNAGATGSIIWNLGTLPVPDNPEDILADLSFTLTATTDCSLLVNPSCTPSISLDGKIAGIGSTSSTTFNQSLIVGYQTSGFCIGEPIPTPSIVNIDAEAYIAANCGSYIHVRDFYFCNIGSTPIQTSQISAAFPEGTRFYNEYPKNNTSIEYNASNPFPATLGTTLYYGIPPGTTLCYYEFNIEVTNIDSVPTVQDVSYCLNETASALTATPSDAPISPSAYTLYYYVDNDPSTPAQTSIVPSTSVAGETTYYVAEGYSNSCISQTRVPIKVTVFGGTPEITAPATINIEGCDENNITALTARYPYSSTQSADIKDTFVATDYTAIGNETIASITYIDAITPDSSCPIIVTRTFTITNDCGITASVEQIININDNTAPTGTAPTGVTNADVCSANAQTAYPFDATTIASNYSDNCGGTISVNLTNTTQTGDDCSWSLVYTYEVLDICGNKLENQTITHSGSDQSAPTGTAPTGVTNADECSANALTAYPFDATTVATNYTDSCSAVTVNLIDTNLTGDDCSWSLVYTYEVVDTCGNKLENQTITHSGSDQSAPTGTAPLGVANADVCSASASTAYPFDETTVATNYTDICDATVTVNLTNTTLTGDDCSWSLVYTFEVVDACGNKLENQTITHSGSDQSAPTGTAPTGVTNADNCSANALTAYPFDETTVAANYTDNCSGIVTVNLTNTALTGDDCSWSLVYTYEVVDTCGNKLENQTITHTGNDQTAPTINNTNLSNIVIECGVGDTETTLNTWLSSNAGATATDNCSTVTWSNNYGSDTSVKCDDGAVTVVFTATDACDNKSTITATYLIKDNVVPIITNTLGELDRTLECSDTDGLSEALALAPSATDDCSIPNLIVISDVTTTDPVCLNAYVRVRVWNFVDACGNTSTNYTQTIIVQDTTPPAFVGTLPPIALTAECDAIPTAETLTATDNCGDATVSVQDVKTNGSCPNNYVIARTWTATDACGLKTPYTQIITLQDNKAPIPATTFEEIVNVSCTDIPEAPALTFTDNCSSASNIIVVFNETSTFQDNVYNDYEVVRTWTVRDECGNEAEYKQTINVALDELITSVNAPKRCFDDGIINLDDELIILISDINTNGTWELIEGNPVATLSGGIFNPTLLELSEDFLPDDGGIDYMFKYTTTDNGCIKIVNLTMNINADCKVLPCGENDVIISKAVTPNGDFINDFFYITGIDLCGFVAEVKIFNRWGALIFESDSYPSVTELETRSTPPAYAWTGNASKNSVGAAGKVPNGTYYYIVTLKDSGLAPFTGPVYLGTK</sequence>
<keyword evidence="2" id="KW-1185">Reference proteome</keyword>
<dbReference type="EMBL" id="SLUP01000006">
    <property type="protein sequence ID" value="TCL65055.1"/>
    <property type="molecule type" value="Genomic_DNA"/>
</dbReference>